<name>A0A423VNG0_CYTCH</name>
<feature type="compositionally biased region" description="Polar residues" evidence="1">
    <location>
        <begin position="369"/>
        <end position="381"/>
    </location>
</feature>
<dbReference type="EMBL" id="LJZO01000037">
    <property type="protein sequence ID" value="ROV92528.1"/>
    <property type="molecule type" value="Genomic_DNA"/>
</dbReference>
<evidence type="ECO:0000256" key="1">
    <source>
        <dbReference type="SAM" id="MobiDB-lite"/>
    </source>
</evidence>
<comment type="caution">
    <text evidence="2">The sequence shown here is derived from an EMBL/GenBank/DDBJ whole genome shotgun (WGS) entry which is preliminary data.</text>
</comment>
<proteinExistence type="predicted"/>
<keyword evidence="3" id="KW-1185">Reference proteome</keyword>
<reference evidence="2 3" key="1">
    <citation type="submission" date="2015-09" db="EMBL/GenBank/DDBJ databases">
        <title>Host preference determinants of Valsa canker pathogens revealed by comparative genomics.</title>
        <authorList>
            <person name="Yin Z."/>
            <person name="Huang L."/>
        </authorList>
    </citation>
    <scope>NUCLEOTIDE SEQUENCE [LARGE SCALE GENOMIC DNA]</scope>
    <source>
        <strain evidence="2 3">YSFL</strain>
    </source>
</reference>
<sequence length="547" mass="59847">MSSPRATMDNFQWAPPHPELQSYSTQQIQPGFNKYSMDKFAQSSNMVLSGVGQQAAHPCLTGFGWPSSNAVYHAPVVAQPPRLLDNTRTSSPSQLPPQAMLRCPSMTATGASQSFGQHFYQQTEATNVPHVYFPACPQSLHTFDQLGMTSSRYDYPPSSVTIPQSLYRLSTPDNGVSRMQTHIQSPIAQPDLPDHNTDCLRVYSYEQFHQGEVNTSRLPVAVDTFPAQPYHTNPTPEPSMVSYGNDGSTQHRFISANPNKNTQNSGNSIDYASADIPWASAQALTMPNDTAPGMEGNNAPSNVVQLKETIRQYAIETPLAQTACSVAPNPVAASLPSQLSMAGNQRTSGSVRCAATKISSAKRLKIKDSASTPAKSQSCQTFKGVPPLKHGSMPRHTSLESLNGAITQDFNKGYDIQQPSDAENSPEQSLPRAYLLFADSHSNNVAANADSKSQCSLLNDTKQNGIGSYQLTHSQICIESSLEKMLELSGALKNKTMPRTEVLKEMDDIRNLVEGSIRDWHRVLGQKEDMTLTDMRMVHSLTPFTYD</sequence>
<evidence type="ECO:0000313" key="2">
    <source>
        <dbReference type="EMBL" id="ROV92528.1"/>
    </source>
</evidence>
<dbReference type="AlphaFoldDB" id="A0A423VNG0"/>
<feature type="region of interest" description="Disordered" evidence="1">
    <location>
        <begin position="364"/>
        <end position="389"/>
    </location>
</feature>
<gene>
    <name evidence="2" type="ORF">VSDG_06716</name>
</gene>
<dbReference type="Proteomes" id="UP000284375">
    <property type="component" value="Unassembled WGS sequence"/>
</dbReference>
<protein>
    <submittedName>
        <fullName evidence="2">Uncharacterized protein</fullName>
    </submittedName>
</protein>
<accession>A0A423VNG0</accession>
<dbReference type="OrthoDB" id="10627465at2759"/>
<organism evidence="2 3">
    <name type="scientific">Cytospora chrysosperma</name>
    <name type="common">Cytospora canker fungus</name>
    <name type="synonym">Sphaeria chrysosperma</name>
    <dbReference type="NCBI Taxonomy" id="252740"/>
    <lineage>
        <taxon>Eukaryota</taxon>
        <taxon>Fungi</taxon>
        <taxon>Dikarya</taxon>
        <taxon>Ascomycota</taxon>
        <taxon>Pezizomycotina</taxon>
        <taxon>Sordariomycetes</taxon>
        <taxon>Sordariomycetidae</taxon>
        <taxon>Diaporthales</taxon>
        <taxon>Cytosporaceae</taxon>
        <taxon>Cytospora</taxon>
    </lineage>
</organism>
<evidence type="ECO:0000313" key="3">
    <source>
        <dbReference type="Proteomes" id="UP000284375"/>
    </source>
</evidence>